<accession>A0A914IHL9</accession>
<feature type="region of interest" description="Disordered" evidence="1">
    <location>
        <begin position="23"/>
        <end position="51"/>
    </location>
</feature>
<dbReference type="AlphaFoldDB" id="A0A914IHL9"/>
<evidence type="ECO:0000313" key="3">
    <source>
        <dbReference type="WBParaSite" id="Gr19_v10_g9997.t1"/>
    </source>
</evidence>
<keyword evidence="2" id="KW-1185">Reference proteome</keyword>
<organism evidence="2 3">
    <name type="scientific">Globodera rostochiensis</name>
    <name type="common">Golden nematode worm</name>
    <name type="synonym">Heterodera rostochiensis</name>
    <dbReference type="NCBI Taxonomy" id="31243"/>
    <lineage>
        <taxon>Eukaryota</taxon>
        <taxon>Metazoa</taxon>
        <taxon>Ecdysozoa</taxon>
        <taxon>Nematoda</taxon>
        <taxon>Chromadorea</taxon>
        <taxon>Rhabditida</taxon>
        <taxon>Tylenchina</taxon>
        <taxon>Tylenchomorpha</taxon>
        <taxon>Tylenchoidea</taxon>
        <taxon>Heteroderidae</taxon>
        <taxon>Heteroderinae</taxon>
        <taxon>Globodera</taxon>
    </lineage>
</organism>
<feature type="compositionally biased region" description="Low complexity" evidence="1">
    <location>
        <begin position="123"/>
        <end position="136"/>
    </location>
</feature>
<evidence type="ECO:0000313" key="2">
    <source>
        <dbReference type="Proteomes" id="UP000887572"/>
    </source>
</evidence>
<evidence type="ECO:0000256" key="1">
    <source>
        <dbReference type="SAM" id="MobiDB-lite"/>
    </source>
</evidence>
<reference evidence="3" key="1">
    <citation type="submission" date="2022-11" db="UniProtKB">
        <authorList>
            <consortium name="WormBaseParasite"/>
        </authorList>
    </citation>
    <scope>IDENTIFICATION</scope>
</reference>
<feature type="region of interest" description="Disordered" evidence="1">
    <location>
        <begin position="108"/>
        <end position="136"/>
    </location>
</feature>
<sequence length="136" mass="14970">MYNGYFVTILSLSFVFSINSDRSTRHGGSNNNNNNNNNSYNNRTWSSSSEEEDEAGEMFFFRLIDFLFGHGSGTASSTAQRKNISSVPFMTTNNSLPPVTNVRVGRSAEVGRMRNQTRQIGQGSSASSADGSPEFF</sequence>
<feature type="compositionally biased region" description="Low complexity" evidence="1">
    <location>
        <begin position="29"/>
        <end position="48"/>
    </location>
</feature>
<dbReference type="WBParaSite" id="Gr19_v10_g9997.t1">
    <property type="protein sequence ID" value="Gr19_v10_g9997.t1"/>
    <property type="gene ID" value="Gr19_v10_g9997"/>
</dbReference>
<name>A0A914IHL9_GLORO</name>
<proteinExistence type="predicted"/>
<protein>
    <submittedName>
        <fullName evidence="3">Uncharacterized protein</fullName>
    </submittedName>
</protein>
<dbReference type="Proteomes" id="UP000887572">
    <property type="component" value="Unplaced"/>
</dbReference>